<proteinExistence type="predicted"/>
<dbReference type="EMBL" id="JXLN01000003">
    <property type="protein sequence ID" value="KPL94070.1"/>
    <property type="molecule type" value="Genomic_DNA"/>
</dbReference>
<protein>
    <submittedName>
        <fullName evidence="2">Uncharacterized protein</fullName>
    </submittedName>
</protein>
<dbReference type="AlphaFoldDB" id="A0A131ZSU5"/>
<comment type="caution">
    <text evidence="2">The sequence shown here is derived from an EMBL/GenBank/DDBJ whole genome shotgun (WGS) entry which is preliminary data.</text>
</comment>
<feature type="compositionally biased region" description="Low complexity" evidence="1">
    <location>
        <begin position="1"/>
        <end position="27"/>
    </location>
</feature>
<dbReference type="VEuPathDB" id="VectorBase:SSCA006485"/>
<evidence type="ECO:0000313" key="2">
    <source>
        <dbReference type="EMBL" id="KPL94070.1"/>
    </source>
</evidence>
<sequence>MAAQNSQQQNQTHHQHQQQPQSIQQQSVIDSNTVTVSPTTQAFPGTVVPTAMISSTTVASTAAQLTNLSPTMIDDLRSTAAPCSMGPGLLPIQNVVDSGTTTTTATTIASPLPPSSVVSSGQIRFSGHTLDKATKAKVHLENYYSNLISQHMERRIRIR</sequence>
<reference evidence="2 3" key="1">
    <citation type="journal article" date="2015" name="Parasit. Vectors">
        <title>Draft genome of the scabies mite.</title>
        <authorList>
            <person name="Rider S.D.Jr."/>
            <person name="Morgan M.S."/>
            <person name="Arlian L.G."/>
        </authorList>
    </citation>
    <scope>NUCLEOTIDE SEQUENCE [LARGE SCALE GENOMIC DNA]</scope>
    <source>
        <strain evidence="2">Arlian Lab</strain>
    </source>
</reference>
<accession>A0A131ZSU5</accession>
<feature type="region of interest" description="Disordered" evidence="1">
    <location>
        <begin position="1"/>
        <end position="28"/>
    </location>
</feature>
<dbReference type="OrthoDB" id="3638488at2759"/>
<gene>
    <name evidence="2" type="ORF">QR98_0001330</name>
</gene>
<name>A0A131ZSU5_SARSC</name>
<evidence type="ECO:0000313" key="3">
    <source>
        <dbReference type="Proteomes" id="UP000616769"/>
    </source>
</evidence>
<dbReference type="Proteomes" id="UP000616769">
    <property type="component" value="Unassembled WGS sequence"/>
</dbReference>
<evidence type="ECO:0000256" key="1">
    <source>
        <dbReference type="SAM" id="MobiDB-lite"/>
    </source>
</evidence>
<organism evidence="2 3">
    <name type="scientific">Sarcoptes scabiei</name>
    <name type="common">Itch mite</name>
    <name type="synonym">Acarus scabiei</name>
    <dbReference type="NCBI Taxonomy" id="52283"/>
    <lineage>
        <taxon>Eukaryota</taxon>
        <taxon>Metazoa</taxon>
        <taxon>Ecdysozoa</taxon>
        <taxon>Arthropoda</taxon>
        <taxon>Chelicerata</taxon>
        <taxon>Arachnida</taxon>
        <taxon>Acari</taxon>
        <taxon>Acariformes</taxon>
        <taxon>Sarcoptiformes</taxon>
        <taxon>Astigmata</taxon>
        <taxon>Psoroptidia</taxon>
        <taxon>Sarcoptoidea</taxon>
        <taxon>Sarcoptidae</taxon>
        <taxon>Sarcoptinae</taxon>
        <taxon>Sarcoptes</taxon>
    </lineage>
</organism>